<gene>
    <name evidence="1" type="ORF">GTN30_12620</name>
</gene>
<organism evidence="1 2">
    <name type="scientific">Macrococcoides canis</name>
    <dbReference type="NCBI Taxonomy" id="1855823"/>
    <lineage>
        <taxon>Bacteria</taxon>
        <taxon>Bacillati</taxon>
        <taxon>Bacillota</taxon>
        <taxon>Bacilli</taxon>
        <taxon>Bacillales</taxon>
        <taxon>Staphylococcaceae</taxon>
        <taxon>Macrococcoides</taxon>
    </lineage>
</organism>
<sequence>MAYELVSLNHLATFETKHDLNETVKAYNKELNKQHYETLRLLSQYSLKVLGVSHLKIETIAAKLNKSVRTIKRHIAYLKANGYITVVNTVRRVTGGKGANAYVINTIDYRKKLLRKIKNVTSKMSRRDAGQKDGKTLGAQALAFVKVRKETINSLKLYIKSYSNGKARKRIHTVNRINRLKNVTQCPEHVDVETYKRFKAFFTDAQIVALVKTINTQLDAYDLSHSERLEITNDSIKAVVTALKKYHNGKGQRIHSIYAYAGTTAKRKALYTASANMFDFAF</sequence>
<dbReference type="Gene3D" id="1.10.10.10">
    <property type="entry name" value="Winged helix-like DNA-binding domain superfamily/Winged helix DNA-binding domain"/>
    <property type="match status" value="1"/>
</dbReference>
<evidence type="ECO:0000313" key="2">
    <source>
        <dbReference type="Proteomes" id="UP000501122"/>
    </source>
</evidence>
<reference evidence="1" key="1">
    <citation type="journal article" date="2020" name="Antimicrob. Agents Chemother.">
        <title>The novel macrolide resistance genes mef(D), msr(F) and msr(H) are present on resistance islands in Macrococcus canis, Macrococcus caseolyticus and Staphylococcus aureus.</title>
        <authorList>
            <person name="Schwendener S."/>
            <person name="Dona V."/>
            <person name="Perreten V."/>
        </authorList>
    </citation>
    <scope>NUCLEOTIDE SEQUENCE</scope>
    <source>
        <strain evidence="1">Epi0076A</strain>
        <plasmid evidence="1">pEpi0076A-1</plasmid>
    </source>
</reference>
<dbReference type="RefSeq" id="WP_164954094.1">
    <property type="nucleotide sequence ID" value="NZ_CP047364.1"/>
</dbReference>
<dbReference type="EMBL" id="CP047364">
    <property type="protein sequence ID" value="QIH79463.1"/>
    <property type="molecule type" value="Genomic_DNA"/>
</dbReference>
<dbReference type="AlphaFoldDB" id="A0AAE6X3W8"/>
<dbReference type="Pfam" id="PF13730">
    <property type="entry name" value="HTH_36"/>
    <property type="match status" value="1"/>
</dbReference>
<evidence type="ECO:0000313" key="1">
    <source>
        <dbReference type="EMBL" id="QIH79463.1"/>
    </source>
</evidence>
<dbReference type="InterPro" id="IPR036388">
    <property type="entry name" value="WH-like_DNA-bd_sf"/>
</dbReference>
<name>A0AAE6X3W8_9STAP</name>
<geneLocation type="plasmid" evidence="2">
    <name>pepi0076a-1</name>
</geneLocation>
<dbReference type="Proteomes" id="UP000501122">
    <property type="component" value="Plasmid pEpi0076A-1"/>
</dbReference>
<proteinExistence type="predicted"/>
<keyword evidence="1" id="KW-0614">Plasmid</keyword>
<protein>
    <submittedName>
        <fullName evidence="1">HTH domain-containing protein</fullName>
    </submittedName>
</protein>
<accession>A0AAE6X3W8</accession>